<dbReference type="PANTHER" id="PTHR36169">
    <property type="entry name" value="ETHANOLAMINE UTILIZATION PROTEIN EUTQ"/>
    <property type="match status" value="1"/>
</dbReference>
<protein>
    <submittedName>
        <fullName evidence="1">Ethanolamine utilization protein</fullName>
    </submittedName>
</protein>
<dbReference type="Pfam" id="PF06249">
    <property type="entry name" value="EutQ"/>
    <property type="match status" value="1"/>
</dbReference>
<keyword evidence="2" id="KW-1185">Reference proteome</keyword>
<dbReference type="PANTHER" id="PTHR36169:SF1">
    <property type="entry name" value="ACETATE KINASE EUTQ"/>
    <property type="match status" value="1"/>
</dbReference>
<dbReference type="CDD" id="cd02228">
    <property type="entry name" value="cupin_EutQ"/>
    <property type="match status" value="1"/>
</dbReference>
<evidence type="ECO:0000313" key="1">
    <source>
        <dbReference type="EMBL" id="MEV0710953.1"/>
    </source>
</evidence>
<organism evidence="1 2">
    <name type="scientific">Nocardia aurea</name>
    <dbReference type="NCBI Taxonomy" id="2144174"/>
    <lineage>
        <taxon>Bacteria</taxon>
        <taxon>Bacillati</taxon>
        <taxon>Actinomycetota</taxon>
        <taxon>Actinomycetes</taxon>
        <taxon>Mycobacteriales</taxon>
        <taxon>Nocardiaceae</taxon>
        <taxon>Nocardia</taxon>
    </lineage>
</organism>
<dbReference type="InterPro" id="IPR011051">
    <property type="entry name" value="RmlC_Cupin_sf"/>
</dbReference>
<evidence type="ECO:0000313" key="2">
    <source>
        <dbReference type="Proteomes" id="UP001551695"/>
    </source>
</evidence>
<dbReference type="RefSeq" id="WP_355089820.1">
    <property type="nucleotide sequence ID" value="NZ_JBEXKW010000081.1"/>
</dbReference>
<proteinExistence type="predicted"/>
<dbReference type="Gene3D" id="2.60.120.10">
    <property type="entry name" value="Jelly Rolls"/>
    <property type="match status" value="1"/>
</dbReference>
<dbReference type="SUPFAM" id="SSF51182">
    <property type="entry name" value="RmlC-like cupins"/>
    <property type="match status" value="1"/>
</dbReference>
<dbReference type="Proteomes" id="UP001551695">
    <property type="component" value="Unassembled WGS sequence"/>
</dbReference>
<reference evidence="1 2" key="1">
    <citation type="submission" date="2024-06" db="EMBL/GenBank/DDBJ databases">
        <title>The Natural Products Discovery Center: Release of the First 8490 Sequenced Strains for Exploring Actinobacteria Biosynthetic Diversity.</title>
        <authorList>
            <person name="Kalkreuter E."/>
            <person name="Kautsar S.A."/>
            <person name="Yang D."/>
            <person name="Bader C.D."/>
            <person name="Teijaro C.N."/>
            <person name="Fluegel L."/>
            <person name="Davis C.M."/>
            <person name="Simpson J.R."/>
            <person name="Lauterbach L."/>
            <person name="Steele A.D."/>
            <person name="Gui C."/>
            <person name="Meng S."/>
            <person name="Li G."/>
            <person name="Viehrig K."/>
            <person name="Ye F."/>
            <person name="Su P."/>
            <person name="Kiefer A.F."/>
            <person name="Nichols A."/>
            <person name="Cepeda A.J."/>
            <person name="Yan W."/>
            <person name="Fan B."/>
            <person name="Jiang Y."/>
            <person name="Adhikari A."/>
            <person name="Zheng C.-J."/>
            <person name="Schuster L."/>
            <person name="Cowan T.M."/>
            <person name="Smanski M.J."/>
            <person name="Chevrette M.G."/>
            <person name="De Carvalho L.P.S."/>
            <person name="Shen B."/>
        </authorList>
    </citation>
    <scope>NUCLEOTIDE SEQUENCE [LARGE SCALE GENOMIC DNA]</scope>
    <source>
        <strain evidence="1 2">NPDC050403</strain>
    </source>
</reference>
<accession>A0ABV3FZZ7</accession>
<dbReference type="InterPro" id="IPR014710">
    <property type="entry name" value="RmlC-like_jellyroll"/>
</dbReference>
<name>A0ABV3FZZ7_9NOCA</name>
<gene>
    <name evidence="1" type="ORF">AB0I48_25630</name>
</gene>
<sequence length="130" mass="14424">MTAPDSDAPSEVAPFQVTSGFWKSLPQMPVEEYPGTRGFIDDVYANPGGSEMSSGYFELEHTDAPLDYLYAYDEMKVVLEGEFRLENLDTGQVEIAGPKDAIFFPKGSRIRFTTPSRALAFFVGHRSFAP</sequence>
<comment type="caution">
    <text evidence="1">The sequence shown here is derived from an EMBL/GenBank/DDBJ whole genome shotgun (WGS) entry which is preliminary data.</text>
</comment>
<dbReference type="EMBL" id="JBFAKC010000012">
    <property type="protein sequence ID" value="MEV0710953.1"/>
    <property type="molecule type" value="Genomic_DNA"/>
</dbReference>
<dbReference type="InterPro" id="IPR010424">
    <property type="entry name" value="EutQ"/>
</dbReference>